<proteinExistence type="predicted"/>
<name>A0A0W8FYY9_9ZZZZ</name>
<protein>
    <recommendedName>
        <fullName evidence="2">PpiC domain-containing protein</fullName>
    </recommendedName>
</protein>
<gene>
    <name evidence="1" type="ORF">ASZ90_004173</name>
</gene>
<dbReference type="AlphaFoldDB" id="A0A0W8FYY9"/>
<evidence type="ECO:0000313" key="1">
    <source>
        <dbReference type="EMBL" id="KUG25993.1"/>
    </source>
</evidence>
<sequence length="508" mass="59140">MQKILRNIFIVSGTLFGVCNISAQIFFDMNNKGTVNNYEIVAEVGDFKITAEEFFYSYEFGPAFPKRKSDSKETHLKYLINEKLIALESYNEGLINEEEVSSLFDDIQADLATEEMFKEDILSKIKIDSAAVDTILHSKQIELELKWLYSHDEEGIKAYWLALYNDVPFDSLFNSQINDSVFLDMRSMRTTFYSLRKNNPLLAQIIDTIKAGHHSAPIHVNNEWYIVKLENIWRDMIASETELNKLRYESEQAFIKNNMDRESDNYVDNLLRGENPIIKKHAFNLLRAYLGKYILPSEQYEEWELEKILDSALSNLGLTRGAEYPGIDLVVTEKKSYLLDEFITWYRNRSLYIKFDKSDINSFSGSIENLIWLMLRDKLLTQRAKENGYFENNWVKTQSNWWRDKIAYSAMRNKLANSILLENEEVNTGSESESSPDDLSIELIAKMFRMIQASKAKNNIIINNEVLNRISVSEENDPKVVDFYSAKKGGLIPRPPYPTIDNEWVNWE</sequence>
<organism evidence="1">
    <name type="scientific">hydrocarbon metagenome</name>
    <dbReference type="NCBI Taxonomy" id="938273"/>
    <lineage>
        <taxon>unclassified sequences</taxon>
        <taxon>metagenomes</taxon>
        <taxon>ecological metagenomes</taxon>
    </lineage>
</organism>
<dbReference type="EMBL" id="LNQE01000559">
    <property type="protein sequence ID" value="KUG25993.1"/>
    <property type="molecule type" value="Genomic_DNA"/>
</dbReference>
<accession>A0A0W8FYY9</accession>
<evidence type="ECO:0008006" key="2">
    <source>
        <dbReference type="Google" id="ProtNLM"/>
    </source>
</evidence>
<reference evidence="1" key="1">
    <citation type="journal article" date="2015" name="Proc. Natl. Acad. Sci. U.S.A.">
        <title>Networks of energetic and metabolic interactions define dynamics in microbial communities.</title>
        <authorList>
            <person name="Embree M."/>
            <person name="Liu J.K."/>
            <person name="Al-Bassam M.M."/>
            <person name="Zengler K."/>
        </authorList>
    </citation>
    <scope>NUCLEOTIDE SEQUENCE</scope>
</reference>
<comment type="caution">
    <text evidence="1">The sequence shown here is derived from an EMBL/GenBank/DDBJ whole genome shotgun (WGS) entry which is preliminary data.</text>
</comment>